<dbReference type="AlphaFoldDB" id="A0A182M1H6"/>
<accession>A0A182M1H6</accession>
<evidence type="ECO:0000313" key="1">
    <source>
        <dbReference type="EnsemblMetazoa" id="ACUA007141-PA"/>
    </source>
</evidence>
<keyword evidence="2" id="KW-1185">Reference proteome</keyword>
<name>A0A182M1H6_9DIPT</name>
<dbReference type="EMBL" id="AXCM01012238">
    <property type="status" value="NOT_ANNOTATED_CDS"/>
    <property type="molecule type" value="Genomic_DNA"/>
</dbReference>
<evidence type="ECO:0000313" key="2">
    <source>
        <dbReference type="Proteomes" id="UP000075883"/>
    </source>
</evidence>
<dbReference type="EnsemblMetazoa" id="ACUA007141-RA">
    <property type="protein sequence ID" value="ACUA007141-PA"/>
    <property type="gene ID" value="ACUA007141"/>
</dbReference>
<reference evidence="1" key="2">
    <citation type="submission" date="2020-05" db="UniProtKB">
        <authorList>
            <consortium name="EnsemblMetazoa"/>
        </authorList>
    </citation>
    <scope>IDENTIFICATION</scope>
    <source>
        <strain evidence="1">A-37</strain>
    </source>
</reference>
<reference evidence="2" key="1">
    <citation type="submission" date="2013-09" db="EMBL/GenBank/DDBJ databases">
        <title>The Genome Sequence of Anopheles culicifacies species A.</title>
        <authorList>
            <consortium name="The Broad Institute Genomics Platform"/>
            <person name="Neafsey D.E."/>
            <person name="Besansky N."/>
            <person name="Howell P."/>
            <person name="Walton C."/>
            <person name="Young S.K."/>
            <person name="Zeng Q."/>
            <person name="Gargeya S."/>
            <person name="Fitzgerald M."/>
            <person name="Haas B."/>
            <person name="Abouelleil A."/>
            <person name="Allen A.W."/>
            <person name="Alvarado L."/>
            <person name="Arachchi H.M."/>
            <person name="Berlin A.M."/>
            <person name="Chapman S.B."/>
            <person name="Gainer-Dewar J."/>
            <person name="Goldberg J."/>
            <person name="Griggs A."/>
            <person name="Gujja S."/>
            <person name="Hansen M."/>
            <person name="Howarth C."/>
            <person name="Imamovic A."/>
            <person name="Ireland A."/>
            <person name="Larimer J."/>
            <person name="McCowan C."/>
            <person name="Murphy C."/>
            <person name="Pearson M."/>
            <person name="Poon T.W."/>
            <person name="Priest M."/>
            <person name="Roberts A."/>
            <person name="Saif S."/>
            <person name="Shea T."/>
            <person name="Sisk P."/>
            <person name="Sykes S."/>
            <person name="Wortman J."/>
            <person name="Nusbaum C."/>
            <person name="Birren B."/>
        </authorList>
    </citation>
    <scope>NUCLEOTIDE SEQUENCE [LARGE SCALE GENOMIC DNA]</scope>
    <source>
        <strain evidence="2">A-37</strain>
    </source>
</reference>
<sequence length="117" mass="12268">MSTAANDAADYEVGVPSAPEETFACFCTPAIRAATMVFICVCAGIETARAHHAGASSFGYCFEIISISGFTNAEEESACPRQEPRKRKAIVIGIASALGPAKPVMPDVLLPEGLYVL</sequence>
<organism evidence="1 2">
    <name type="scientific">Anopheles culicifacies</name>
    <dbReference type="NCBI Taxonomy" id="139723"/>
    <lineage>
        <taxon>Eukaryota</taxon>
        <taxon>Metazoa</taxon>
        <taxon>Ecdysozoa</taxon>
        <taxon>Arthropoda</taxon>
        <taxon>Hexapoda</taxon>
        <taxon>Insecta</taxon>
        <taxon>Pterygota</taxon>
        <taxon>Neoptera</taxon>
        <taxon>Endopterygota</taxon>
        <taxon>Diptera</taxon>
        <taxon>Nematocera</taxon>
        <taxon>Culicoidea</taxon>
        <taxon>Culicidae</taxon>
        <taxon>Anophelinae</taxon>
        <taxon>Anopheles</taxon>
        <taxon>culicifacies species complex</taxon>
    </lineage>
</organism>
<dbReference type="VEuPathDB" id="VectorBase:ACUA007141"/>
<protein>
    <submittedName>
        <fullName evidence="1">Uncharacterized protein</fullName>
    </submittedName>
</protein>
<dbReference type="Proteomes" id="UP000075883">
    <property type="component" value="Unassembled WGS sequence"/>
</dbReference>
<proteinExistence type="predicted"/>